<organism evidence="1 2">
    <name type="scientific">Desulfomonile tiedjei</name>
    <dbReference type="NCBI Taxonomy" id="2358"/>
    <lineage>
        <taxon>Bacteria</taxon>
        <taxon>Pseudomonadati</taxon>
        <taxon>Thermodesulfobacteriota</taxon>
        <taxon>Desulfomonilia</taxon>
        <taxon>Desulfomonilales</taxon>
        <taxon>Desulfomonilaceae</taxon>
        <taxon>Desulfomonile</taxon>
    </lineage>
</organism>
<dbReference type="Gene3D" id="1.20.58.220">
    <property type="entry name" value="Phosphate transport system protein phou homolog 2, domain 2"/>
    <property type="match status" value="1"/>
</dbReference>
<evidence type="ECO:0000313" key="2">
    <source>
        <dbReference type="Proteomes" id="UP000807825"/>
    </source>
</evidence>
<name>A0A9D6Z274_9BACT</name>
<dbReference type="SUPFAM" id="SSF109755">
    <property type="entry name" value="PhoU-like"/>
    <property type="match status" value="1"/>
</dbReference>
<protein>
    <submittedName>
        <fullName evidence="1">Na/Pi cotransporter family protein</fullName>
    </submittedName>
</protein>
<dbReference type="InterPro" id="IPR038078">
    <property type="entry name" value="PhoU-like_sf"/>
</dbReference>
<comment type="caution">
    <text evidence="1">The sequence shown here is derived from an EMBL/GenBank/DDBJ whole genome shotgun (WGS) entry which is preliminary data.</text>
</comment>
<accession>A0A9D6Z274</accession>
<sequence length="237" mass="27064">MKDQRIFASPFRMMSPKLDSEADRFKELHEAQVSDAHTPEEGFLIMISKLVEMSKILSKSFVATDPERLSLCDRLAEEVHKWESAITKDLIAAQSTIGHNVFKLVVRFPVRLERIGDMFQNILTCTRIKARESIPFSDKALAELDAIFRLLLEMLTNVRDAIVIRNVVLLAHIRAQRERLAQMLLDARFAHWERVEAGFCSPQASPIYLDILDSLTATNEYLGKICESLLAMSDEEE</sequence>
<dbReference type="Proteomes" id="UP000807825">
    <property type="component" value="Unassembled WGS sequence"/>
</dbReference>
<reference evidence="1" key="1">
    <citation type="submission" date="2020-07" db="EMBL/GenBank/DDBJ databases">
        <title>Huge and variable diversity of episymbiotic CPR bacteria and DPANN archaea in groundwater ecosystems.</title>
        <authorList>
            <person name="He C.Y."/>
            <person name="Keren R."/>
            <person name="Whittaker M."/>
            <person name="Farag I.F."/>
            <person name="Doudna J."/>
            <person name="Cate J.H.D."/>
            <person name="Banfield J.F."/>
        </authorList>
    </citation>
    <scope>NUCLEOTIDE SEQUENCE</scope>
    <source>
        <strain evidence="1">NC_groundwater_1664_Pr3_B-0.1um_52_9</strain>
    </source>
</reference>
<proteinExistence type="predicted"/>
<gene>
    <name evidence="1" type="ORF">HY912_03245</name>
</gene>
<evidence type="ECO:0000313" key="1">
    <source>
        <dbReference type="EMBL" id="MBI5248489.1"/>
    </source>
</evidence>
<dbReference type="AlphaFoldDB" id="A0A9D6Z274"/>
<dbReference type="EMBL" id="JACRDE010000096">
    <property type="protein sequence ID" value="MBI5248489.1"/>
    <property type="molecule type" value="Genomic_DNA"/>
</dbReference>